<proteinExistence type="predicted"/>
<dbReference type="RefSeq" id="WP_205682599.1">
    <property type="nucleotide sequence ID" value="NZ_CP070968.1"/>
</dbReference>
<evidence type="ECO:0000313" key="2">
    <source>
        <dbReference type="Proteomes" id="UP000662957"/>
    </source>
</evidence>
<sequence length="256" mass="28500">MKMTDDEIRADAAQRLTDERNNASKVTETTPQGITAEVERFAATLSETTPLLVPVIDDACGRYGWCSDGVRLKVEADGGEAVYGWTIWEWASALLTAEFHCVWRAPDGILFDITPKPRFEKQIVFVADPTRPADFDFDLRPRNSRMNIYGPKAHAARLERLKASLTPSKQAYERRRAEKSGLSLEAWLEEKTAADPVAEAVDALIKACDAFEAHYDALGVSGHVAIDRKFEELHLTRIAAQKRFAALVRTIPGQAI</sequence>
<dbReference type="Proteomes" id="UP000662957">
    <property type="component" value="Chromosome"/>
</dbReference>
<dbReference type="EMBL" id="CP070968">
    <property type="protein sequence ID" value="QSF55221.1"/>
    <property type="molecule type" value="Genomic_DNA"/>
</dbReference>
<protein>
    <submittedName>
        <fullName evidence="1">Uncharacterized protein</fullName>
    </submittedName>
</protein>
<keyword evidence="2" id="KW-1185">Reference proteome</keyword>
<name>A0ABX7LV10_9CAUL</name>
<reference evidence="1 2" key="1">
    <citation type="submission" date="2021-02" db="EMBL/GenBank/DDBJ databases">
        <title>Brevundimonas sp. CS1 genome sequence.</title>
        <authorList>
            <person name="Lee K."/>
            <person name="Choi Y.-J."/>
            <person name="Son H.-R."/>
        </authorList>
    </citation>
    <scope>NUCLEOTIDE SEQUENCE [LARGE SCALE GENOMIC DNA]</scope>
    <source>
        <strain evidence="1 2">CS1</strain>
    </source>
</reference>
<evidence type="ECO:0000313" key="1">
    <source>
        <dbReference type="EMBL" id="QSF55221.1"/>
    </source>
</evidence>
<organism evidence="1 2">
    <name type="scientific">Brevundimonas fontaquae</name>
    <dbReference type="NCBI Taxonomy" id="2813778"/>
    <lineage>
        <taxon>Bacteria</taxon>
        <taxon>Pseudomonadati</taxon>
        <taxon>Pseudomonadota</taxon>
        <taxon>Alphaproteobacteria</taxon>
        <taxon>Caulobacterales</taxon>
        <taxon>Caulobacteraceae</taxon>
        <taxon>Brevundimonas</taxon>
    </lineage>
</organism>
<gene>
    <name evidence="1" type="ORF">JX001_05315</name>
</gene>
<accession>A0ABX7LV10</accession>